<reference evidence="8" key="1">
    <citation type="submission" date="2016-05" db="EMBL/GenBank/DDBJ databases">
        <authorList>
            <person name="Baek K."/>
            <person name="Yang S.-J."/>
        </authorList>
    </citation>
    <scope>NUCLEOTIDE SEQUENCE [LARGE SCALE GENOMIC DNA]</scope>
    <source>
        <strain evidence="8">ST58-10</strain>
    </source>
</reference>
<dbReference type="InterPro" id="IPR050418">
    <property type="entry name" value="D-iso_2-hydroxyacid_DH_PdxB"/>
</dbReference>
<dbReference type="NCBIfam" id="NF005069">
    <property type="entry name" value="PRK06487.1"/>
    <property type="match status" value="1"/>
</dbReference>
<evidence type="ECO:0000259" key="6">
    <source>
        <dbReference type="Pfam" id="PF02826"/>
    </source>
</evidence>
<reference evidence="7 8" key="2">
    <citation type="journal article" date="2018" name="Int. J. Syst. Evol. Microbiol.">
        <title>Marinobacterium aestuarii sp. nov., a benzene-degrading marine bacterium isolated from estuary sediment.</title>
        <authorList>
            <person name="Bae S.S."/>
            <person name="Jung J."/>
            <person name="Chung D."/>
            <person name="Baek K."/>
        </authorList>
    </citation>
    <scope>NUCLEOTIDE SEQUENCE [LARGE SCALE GENOMIC DNA]</scope>
    <source>
        <strain evidence="7 8">ST58-10</strain>
    </source>
</reference>
<dbReference type="GO" id="GO:0016616">
    <property type="term" value="F:oxidoreductase activity, acting on the CH-OH group of donors, NAD or NADP as acceptor"/>
    <property type="evidence" value="ECO:0007669"/>
    <property type="project" value="InterPro"/>
</dbReference>
<sequence length="316" mass="33854">MEKAVFLDLESLEDIDLAALAAEFDSFETHMATAPAEVAARIRDAEVVLVNKVRLDAAALQQAPRLKLICVVATGTNNVDLEAAQRLGIQVSNCRAYGNDSVIQHVFALLLALSTRLLDYHQAVQTGRWQQAGQFCFLDFPIAELAGKTLGIVGYGNLGQGVGRIAEAFGMKVMIAQRPGGPAEAGRAPLDELLPQVDVLTLHCPLTEHTRNLLDAAAFRRMKNSALLINVARGGIVDEAALAEALRTGEIAGAATDVLSVEPPREGNPLLDSGIPNLIVTPHNAWGSREARQRIIGQTLDTVQAFKRGEALRAVC</sequence>
<dbReference type="RefSeq" id="WP_067380384.1">
    <property type="nucleotide sequence ID" value="NZ_CP015839.1"/>
</dbReference>
<keyword evidence="8" id="KW-1185">Reference proteome</keyword>
<evidence type="ECO:0000256" key="2">
    <source>
        <dbReference type="ARBA" id="ARBA00023002"/>
    </source>
</evidence>
<dbReference type="KEGG" id="mars:A8C75_07845"/>
<evidence type="ECO:0000313" key="7">
    <source>
        <dbReference type="EMBL" id="ANG62410.1"/>
    </source>
</evidence>
<protein>
    <submittedName>
        <fullName evidence="7">Glycerate dehydrogenase</fullName>
    </submittedName>
</protein>
<dbReference type="PROSITE" id="PS00671">
    <property type="entry name" value="D_2_HYDROXYACID_DH_3"/>
    <property type="match status" value="1"/>
</dbReference>
<dbReference type="CDD" id="cd12162">
    <property type="entry name" value="2-Hacid_dh_4"/>
    <property type="match status" value="1"/>
</dbReference>
<dbReference type="STRING" id="1821621.A8C75_07845"/>
<evidence type="ECO:0000256" key="1">
    <source>
        <dbReference type="ARBA" id="ARBA00005854"/>
    </source>
</evidence>
<keyword evidence="2 4" id="KW-0560">Oxidoreductase</keyword>
<dbReference type="EMBL" id="CP015839">
    <property type="protein sequence ID" value="ANG62410.1"/>
    <property type="molecule type" value="Genomic_DNA"/>
</dbReference>
<evidence type="ECO:0000256" key="4">
    <source>
        <dbReference type="RuleBase" id="RU003719"/>
    </source>
</evidence>
<dbReference type="InterPro" id="IPR006140">
    <property type="entry name" value="D-isomer_DH_NAD-bd"/>
</dbReference>
<evidence type="ECO:0000259" key="5">
    <source>
        <dbReference type="Pfam" id="PF00389"/>
    </source>
</evidence>
<evidence type="ECO:0000313" key="8">
    <source>
        <dbReference type="Proteomes" id="UP000078070"/>
    </source>
</evidence>
<dbReference type="AlphaFoldDB" id="A0A1A9EXE2"/>
<evidence type="ECO:0000256" key="3">
    <source>
        <dbReference type="ARBA" id="ARBA00023027"/>
    </source>
</evidence>
<gene>
    <name evidence="7" type="ORF">A8C75_07845</name>
</gene>
<dbReference type="Gene3D" id="3.40.50.720">
    <property type="entry name" value="NAD(P)-binding Rossmann-like Domain"/>
    <property type="match status" value="2"/>
</dbReference>
<dbReference type="Pfam" id="PF02826">
    <property type="entry name" value="2-Hacid_dh_C"/>
    <property type="match status" value="1"/>
</dbReference>
<proteinExistence type="inferred from homology"/>
<feature type="domain" description="D-isomer specific 2-hydroxyacid dehydrogenase catalytic" evidence="5">
    <location>
        <begin position="11"/>
        <end position="313"/>
    </location>
</feature>
<feature type="domain" description="D-isomer specific 2-hydroxyacid dehydrogenase NAD-binding" evidence="6">
    <location>
        <begin position="107"/>
        <end position="285"/>
    </location>
</feature>
<comment type="similarity">
    <text evidence="1 4">Belongs to the D-isomer specific 2-hydroxyacid dehydrogenase family.</text>
</comment>
<dbReference type="GO" id="GO:0051287">
    <property type="term" value="F:NAD binding"/>
    <property type="evidence" value="ECO:0007669"/>
    <property type="project" value="InterPro"/>
</dbReference>
<dbReference type="PANTHER" id="PTHR43761:SF1">
    <property type="entry name" value="D-ISOMER SPECIFIC 2-HYDROXYACID DEHYDROGENASE CATALYTIC DOMAIN-CONTAINING PROTEIN-RELATED"/>
    <property type="match status" value="1"/>
</dbReference>
<accession>A0A1A9EXE2</accession>
<dbReference type="OrthoDB" id="9805416at2"/>
<dbReference type="SUPFAM" id="SSF51735">
    <property type="entry name" value="NAD(P)-binding Rossmann-fold domains"/>
    <property type="match status" value="1"/>
</dbReference>
<dbReference type="Proteomes" id="UP000078070">
    <property type="component" value="Chromosome"/>
</dbReference>
<keyword evidence="3" id="KW-0520">NAD</keyword>
<dbReference type="SUPFAM" id="SSF52283">
    <property type="entry name" value="Formate/glycerate dehydrogenase catalytic domain-like"/>
    <property type="match status" value="1"/>
</dbReference>
<dbReference type="Pfam" id="PF00389">
    <property type="entry name" value="2-Hacid_dh"/>
    <property type="match status" value="1"/>
</dbReference>
<dbReference type="InterPro" id="IPR029753">
    <property type="entry name" value="D-isomer_DH_CS"/>
</dbReference>
<dbReference type="InterPro" id="IPR036291">
    <property type="entry name" value="NAD(P)-bd_dom_sf"/>
</dbReference>
<dbReference type="InterPro" id="IPR006139">
    <property type="entry name" value="D-isomer_2_OHA_DH_cat_dom"/>
</dbReference>
<organism evidence="7 8">
    <name type="scientific">Marinobacterium aestuarii</name>
    <dbReference type="NCBI Taxonomy" id="1821621"/>
    <lineage>
        <taxon>Bacteria</taxon>
        <taxon>Pseudomonadati</taxon>
        <taxon>Pseudomonadota</taxon>
        <taxon>Gammaproteobacteria</taxon>
        <taxon>Oceanospirillales</taxon>
        <taxon>Oceanospirillaceae</taxon>
        <taxon>Marinobacterium</taxon>
    </lineage>
</organism>
<dbReference type="PANTHER" id="PTHR43761">
    <property type="entry name" value="D-ISOMER SPECIFIC 2-HYDROXYACID DEHYDROGENASE FAMILY PROTEIN (AFU_ORTHOLOGUE AFUA_1G13630)"/>
    <property type="match status" value="1"/>
</dbReference>
<name>A0A1A9EXE2_9GAMM</name>